<name>A0A1E3AKI5_9FIRM</name>
<evidence type="ECO:0000256" key="1">
    <source>
        <dbReference type="SAM" id="Phobius"/>
    </source>
</evidence>
<protein>
    <recommendedName>
        <fullName evidence="2">Sensor histidine kinase NatK-like C-terminal domain-containing protein</fullName>
    </recommendedName>
</protein>
<reference evidence="3 4" key="1">
    <citation type="submission" date="2016-07" db="EMBL/GenBank/DDBJ databases">
        <title>Characterization of isolates of Eisenbergiella tayi derived from blood cultures, using whole genome sequencing.</title>
        <authorList>
            <person name="Burdz T."/>
            <person name="Wiebe D."/>
            <person name="Huynh C."/>
            <person name="Bernard K."/>
        </authorList>
    </citation>
    <scope>NUCLEOTIDE SEQUENCE [LARGE SCALE GENOMIC DNA]</scope>
    <source>
        <strain evidence="3 4">NML 120489</strain>
    </source>
</reference>
<sequence>MIVLRIWEGILSIVEILGIFYILFMFSEKRGAGKWKSGLLLFLMTAVSLLLIYQRITSGLYSRYFMLTCICISSVIAWLCFKMAFWKCFILTALYFETISLFDVLFVYIWTVAVKEIQFAENIQLQMSAERVVIMAFSRAILMGMVFWSVNCRAVVRRVFIKYKKIFAFFVLLEYIVLLYCDQVFLFMGNRKIDIYFVFFPLLLLLVMAWTVSFIIYFEKKDEITAIHIRNDMMEKNYQDMVMLYQQRDIISHDIKNHLVILSSLMEEEEFNKARQYVKKIQEPIKALDQRRYTRNRIINSIMNDKAKKAKLFDVSLNIKVVGNFMTAVEDIDWCAILANLLDNAIEACEKVTVEERRIDFSLVRKDEMIILDISNPYCGNVKLMDGKLYTLKEDKMLHGIGMESVKYAVEKNNGTLEYSFMDHIFRVNIVLFL</sequence>
<feature type="transmembrane region" description="Helical" evidence="1">
    <location>
        <begin position="195"/>
        <end position="218"/>
    </location>
</feature>
<dbReference type="PANTHER" id="PTHR40448">
    <property type="entry name" value="TWO-COMPONENT SENSOR HISTIDINE KINASE"/>
    <property type="match status" value="1"/>
</dbReference>
<organism evidence="3 4">
    <name type="scientific">Eisenbergiella tayi</name>
    <dbReference type="NCBI Taxonomy" id="1432052"/>
    <lineage>
        <taxon>Bacteria</taxon>
        <taxon>Bacillati</taxon>
        <taxon>Bacillota</taxon>
        <taxon>Clostridia</taxon>
        <taxon>Lachnospirales</taxon>
        <taxon>Lachnospiraceae</taxon>
        <taxon>Eisenbergiella</taxon>
    </lineage>
</organism>
<dbReference type="Proteomes" id="UP000095003">
    <property type="component" value="Unassembled WGS sequence"/>
</dbReference>
<dbReference type="SUPFAM" id="SSF55874">
    <property type="entry name" value="ATPase domain of HSP90 chaperone/DNA topoisomerase II/histidine kinase"/>
    <property type="match status" value="1"/>
</dbReference>
<accession>A0A1E3AKI5</accession>
<comment type="caution">
    <text evidence="3">The sequence shown here is derived from an EMBL/GenBank/DDBJ whole genome shotgun (WGS) entry which is preliminary data.</text>
</comment>
<dbReference type="EMBL" id="MCGI01000005">
    <property type="protein sequence ID" value="ODM09234.1"/>
    <property type="molecule type" value="Genomic_DNA"/>
</dbReference>
<evidence type="ECO:0000259" key="2">
    <source>
        <dbReference type="Pfam" id="PF14501"/>
    </source>
</evidence>
<feature type="transmembrane region" description="Helical" evidence="1">
    <location>
        <begin position="6"/>
        <end position="26"/>
    </location>
</feature>
<dbReference type="GO" id="GO:0042802">
    <property type="term" value="F:identical protein binding"/>
    <property type="evidence" value="ECO:0007669"/>
    <property type="project" value="TreeGrafter"/>
</dbReference>
<dbReference type="CDD" id="cd16935">
    <property type="entry name" value="HATPase_AgrC-ComD-like"/>
    <property type="match status" value="1"/>
</dbReference>
<proteinExistence type="predicted"/>
<dbReference type="Gene3D" id="3.30.565.10">
    <property type="entry name" value="Histidine kinase-like ATPase, C-terminal domain"/>
    <property type="match status" value="1"/>
</dbReference>
<evidence type="ECO:0000313" key="3">
    <source>
        <dbReference type="EMBL" id="ODM09234.1"/>
    </source>
</evidence>
<evidence type="ECO:0000313" key="4">
    <source>
        <dbReference type="Proteomes" id="UP000095003"/>
    </source>
</evidence>
<feature type="domain" description="Sensor histidine kinase NatK-like C-terminal" evidence="2">
    <location>
        <begin position="332"/>
        <end position="432"/>
    </location>
</feature>
<dbReference type="InterPro" id="IPR032834">
    <property type="entry name" value="NatK-like_C"/>
</dbReference>
<feature type="transmembrane region" description="Helical" evidence="1">
    <location>
        <begin position="132"/>
        <end position="154"/>
    </location>
</feature>
<dbReference type="PANTHER" id="PTHR40448:SF1">
    <property type="entry name" value="TWO-COMPONENT SENSOR HISTIDINE KINASE"/>
    <property type="match status" value="1"/>
</dbReference>
<keyword evidence="1" id="KW-0812">Transmembrane</keyword>
<gene>
    <name evidence="3" type="ORF">BEH84_04984</name>
</gene>
<keyword evidence="1" id="KW-1133">Transmembrane helix</keyword>
<feature type="transmembrane region" description="Helical" evidence="1">
    <location>
        <begin position="38"/>
        <end position="56"/>
    </location>
</feature>
<dbReference type="InterPro" id="IPR036890">
    <property type="entry name" value="HATPase_C_sf"/>
</dbReference>
<feature type="transmembrane region" description="Helical" evidence="1">
    <location>
        <begin position="166"/>
        <end position="189"/>
    </location>
</feature>
<dbReference type="Pfam" id="PF14501">
    <property type="entry name" value="HATPase_c_5"/>
    <property type="match status" value="1"/>
</dbReference>
<keyword evidence="1" id="KW-0472">Membrane</keyword>
<feature type="transmembrane region" description="Helical" evidence="1">
    <location>
        <begin position="62"/>
        <end position="81"/>
    </location>
</feature>
<feature type="transmembrane region" description="Helical" evidence="1">
    <location>
        <begin position="88"/>
        <end position="112"/>
    </location>
</feature>
<dbReference type="AlphaFoldDB" id="A0A1E3AKI5"/>